<dbReference type="RefSeq" id="WP_069462283.1">
    <property type="nucleotide sequence ID" value="NZ_FODD01000079.1"/>
</dbReference>
<evidence type="ECO:0000313" key="3">
    <source>
        <dbReference type="Proteomes" id="UP000181951"/>
    </source>
</evidence>
<protein>
    <submittedName>
        <fullName evidence="2">Pimeloyl-ACP methyl ester carboxylesterase</fullName>
    </submittedName>
</protein>
<reference evidence="2 3" key="1">
    <citation type="submission" date="2016-10" db="EMBL/GenBank/DDBJ databases">
        <authorList>
            <person name="de Groot N.N."/>
        </authorList>
    </citation>
    <scope>NUCLEOTIDE SEQUENCE [LARGE SCALE GENOMIC DNA]</scope>
    <source>
        <strain evidence="2 3">CGMCC 4.2026</strain>
    </source>
</reference>
<dbReference type="InterPro" id="IPR050266">
    <property type="entry name" value="AB_hydrolase_sf"/>
</dbReference>
<dbReference type="Proteomes" id="UP000181951">
    <property type="component" value="Unassembled WGS sequence"/>
</dbReference>
<dbReference type="Pfam" id="PF00561">
    <property type="entry name" value="Abhydrolase_1"/>
    <property type="match status" value="1"/>
</dbReference>
<dbReference type="GO" id="GO:0016020">
    <property type="term" value="C:membrane"/>
    <property type="evidence" value="ECO:0007669"/>
    <property type="project" value="TreeGrafter"/>
</dbReference>
<dbReference type="EMBL" id="FODD01000079">
    <property type="protein sequence ID" value="SEP04713.1"/>
    <property type="molecule type" value="Genomic_DNA"/>
</dbReference>
<evidence type="ECO:0000259" key="1">
    <source>
        <dbReference type="Pfam" id="PF00561"/>
    </source>
</evidence>
<accession>A0A1H8UP14</accession>
<dbReference type="PRINTS" id="PR00111">
    <property type="entry name" value="ABHYDROLASE"/>
</dbReference>
<dbReference type="InterPro" id="IPR000639">
    <property type="entry name" value="Epox_hydrolase-like"/>
</dbReference>
<dbReference type="GO" id="GO:0003824">
    <property type="term" value="F:catalytic activity"/>
    <property type="evidence" value="ECO:0007669"/>
    <property type="project" value="InterPro"/>
</dbReference>
<dbReference type="Gene3D" id="3.40.50.1820">
    <property type="entry name" value="alpha/beta hydrolase"/>
    <property type="match status" value="1"/>
</dbReference>
<gene>
    <name evidence="2" type="ORF">SAMN05216267_107911</name>
</gene>
<dbReference type="InterPro" id="IPR000073">
    <property type="entry name" value="AB_hydrolase_1"/>
</dbReference>
<dbReference type="STRING" id="310780.SAMN05216267_107911"/>
<dbReference type="PANTHER" id="PTHR43798">
    <property type="entry name" value="MONOACYLGLYCEROL LIPASE"/>
    <property type="match status" value="1"/>
</dbReference>
<proteinExistence type="predicted"/>
<dbReference type="AlphaFoldDB" id="A0A1H8UP14"/>
<dbReference type="InterPro" id="IPR029058">
    <property type="entry name" value="AB_hydrolase_fold"/>
</dbReference>
<keyword evidence="3" id="KW-1185">Reference proteome</keyword>
<organism evidence="2 3">
    <name type="scientific">Actinacidiphila rubida</name>
    <dbReference type="NCBI Taxonomy" id="310780"/>
    <lineage>
        <taxon>Bacteria</taxon>
        <taxon>Bacillati</taxon>
        <taxon>Actinomycetota</taxon>
        <taxon>Actinomycetes</taxon>
        <taxon>Kitasatosporales</taxon>
        <taxon>Streptomycetaceae</taxon>
        <taxon>Actinacidiphila</taxon>
    </lineage>
</organism>
<sequence length="286" mass="31594">MEEIQEVRHQIETPHGYIVARDYPGQGTPFVFLHGFPDDSAVYEKLIREVQPRRSVSFDFPGYGLSERTGETSVADGQRLAETEAVIDGLGLEKIVLVGHDAGGPVAIQYALAHPDRVERLVLLNCYFGESPTLKFPEMIRLLGDPNLAPLADALISDPGQRQWLLEFTATKFGYPATEDLREQIIIPVFYGGAGKPDALAAVRGWTARLLRDVATTSELVASGKTQDLHVPVDVIFGKQDPYLNTGVAEHLASIFPNSRLRLVEARHWLQWDAPGPVAQMLLDTE</sequence>
<name>A0A1H8UP14_9ACTN</name>
<dbReference type="PANTHER" id="PTHR43798:SF33">
    <property type="entry name" value="HYDROLASE, PUTATIVE (AFU_ORTHOLOGUE AFUA_2G14860)-RELATED"/>
    <property type="match status" value="1"/>
</dbReference>
<feature type="domain" description="AB hydrolase-1" evidence="1">
    <location>
        <begin position="29"/>
        <end position="275"/>
    </location>
</feature>
<evidence type="ECO:0000313" key="2">
    <source>
        <dbReference type="EMBL" id="SEP04713.1"/>
    </source>
</evidence>
<dbReference type="SUPFAM" id="SSF53474">
    <property type="entry name" value="alpha/beta-Hydrolases"/>
    <property type="match status" value="1"/>
</dbReference>
<dbReference type="PRINTS" id="PR00412">
    <property type="entry name" value="EPOXHYDRLASE"/>
</dbReference>